<comment type="caution">
    <text evidence="1">The sequence shown here is derived from an EMBL/GenBank/DDBJ whole genome shotgun (WGS) entry which is preliminary data.</text>
</comment>
<dbReference type="AlphaFoldDB" id="A0AAV4VQY5"/>
<organism evidence="1 2">
    <name type="scientific">Caerostris darwini</name>
    <dbReference type="NCBI Taxonomy" id="1538125"/>
    <lineage>
        <taxon>Eukaryota</taxon>
        <taxon>Metazoa</taxon>
        <taxon>Ecdysozoa</taxon>
        <taxon>Arthropoda</taxon>
        <taxon>Chelicerata</taxon>
        <taxon>Arachnida</taxon>
        <taxon>Araneae</taxon>
        <taxon>Araneomorphae</taxon>
        <taxon>Entelegynae</taxon>
        <taxon>Araneoidea</taxon>
        <taxon>Araneidae</taxon>
        <taxon>Caerostris</taxon>
    </lineage>
</organism>
<evidence type="ECO:0000313" key="2">
    <source>
        <dbReference type="Proteomes" id="UP001054837"/>
    </source>
</evidence>
<protein>
    <submittedName>
        <fullName evidence="1">Uncharacterized protein</fullName>
    </submittedName>
</protein>
<accession>A0AAV4VQY5</accession>
<name>A0AAV4VQY5_9ARAC</name>
<dbReference type="Proteomes" id="UP001054837">
    <property type="component" value="Unassembled WGS sequence"/>
</dbReference>
<sequence length="78" mass="8815">MGVEWAPVPVMTTFSEKFATWSERTAALLLFQIWRRGHEITPELLFLPKECDKVALQLDLDALASLVIAEPSRAKTDD</sequence>
<reference evidence="1 2" key="1">
    <citation type="submission" date="2021-06" db="EMBL/GenBank/DDBJ databases">
        <title>Caerostris darwini draft genome.</title>
        <authorList>
            <person name="Kono N."/>
            <person name="Arakawa K."/>
        </authorList>
    </citation>
    <scope>NUCLEOTIDE SEQUENCE [LARGE SCALE GENOMIC DNA]</scope>
</reference>
<dbReference type="EMBL" id="BPLQ01013507">
    <property type="protein sequence ID" value="GIY72611.1"/>
    <property type="molecule type" value="Genomic_DNA"/>
</dbReference>
<evidence type="ECO:0000313" key="1">
    <source>
        <dbReference type="EMBL" id="GIY72611.1"/>
    </source>
</evidence>
<keyword evidence="2" id="KW-1185">Reference proteome</keyword>
<proteinExistence type="predicted"/>
<gene>
    <name evidence="1" type="ORF">CDAR_80761</name>
</gene>